<feature type="region of interest" description="Disordered" evidence="1">
    <location>
        <begin position="1"/>
        <end position="20"/>
    </location>
</feature>
<evidence type="ECO:0000256" key="1">
    <source>
        <dbReference type="SAM" id="MobiDB-lite"/>
    </source>
</evidence>
<dbReference type="SUPFAM" id="SSF56524">
    <property type="entry name" value="Oxidoreductase molybdopterin-binding domain"/>
    <property type="match status" value="1"/>
</dbReference>
<reference evidence="3" key="1">
    <citation type="submission" date="2012-04" db="EMBL/GenBank/DDBJ databases">
        <title>Characterization of mineral phosphate solubilization trait from soil metagenome.</title>
        <authorList>
            <person name="Chhabra S."/>
            <person name="Brazil D."/>
            <person name="Morrissey J."/>
            <person name="Burke J."/>
            <person name="O'Gara F."/>
            <person name="Dowling D."/>
        </authorList>
    </citation>
    <scope>NUCLEOTIDE SEQUENCE</scope>
</reference>
<protein>
    <submittedName>
        <fullName evidence="3">Molybdopterin binding protein</fullName>
    </submittedName>
</protein>
<accession>I3VIH3</accession>
<dbReference type="InterPro" id="IPR036374">
    <property type="entry name" value="OxRdtase_Mopterin-bd_sf"/>
</dbReference>
<evidence type="ECO:0000313" key="3">
    <source>
        <dbReference type="EMBL" id="AFK79179.1"/>
    </source>
</evidence>
<dbReference type="AlphaFoldDB" id="I3VIH3"/>
<dbReference type="Pfam" id="PF00174">
    <property type="entry name" value="Oxidored_molyb"/>
    <property type="match status" value="1"/>
</dbReference>
<dbReference type="CDD" id="cd02109">
    <property type="entry name" value="arch_bact_SO_family_Moco"/>
    <property type="match status" value="1"/>
</dbReference>
<sequence>MAFEFFNQGRGADKTNVDPKRIPPGQVLTKKWPVLHYGAVPKVELAAWDFQVSGLVEQPARLTWSEFQALPRVTVHCDIHCVTRWSRLDNTFEGVAFREIYDLVAPSQKVKFVLVHAEKGFTTNVPLADLLRSDVLLADTHDGQPLQAEHGGPLRLVVPHLYFWKSAKWLRGFEFLASDQAGFWEQYGYHMRGDPWEEERYS</sequence>
<dbReference type="EMBL" id="JQ970524">
    <property type="protein sequence ID" value="AFK79179.1"/>
    <property type="molecule type" value="Genomic_DNA"/>
</dbReference>
<organism evidence="3">
    <name type="scientific">uncultured bacterium F25-01</name>
    <dbReference type="NCBI Taxonomy" id="1191433"/>
    <lineage>
        <taxon>Bacteria</taxon>
        <taxon>environmental samples</taxon>
    </lineage>
</organism>
<dbReference type="InterPro" id="IPR000572">
    <property type="entry name" value="OxRdtase_Mopterin-bd_dom"/>
</dbReference>
<dbReference type="PANTHER" id="PTHR43032">
    <property type="entry name" value="PROTEIN-METHIONINE-SULFOXIDE REDUCTASE"/>
    <property type="match status" value="1"/>
</dbReference>
<dbReference type="Gene3D" id="3.90.420.10">
    <property type="entry name" value="Oxidoreductase, molybdopterin-binding domain"/>
    <property type="match status" value="1"/>
</dbReference>
<dbReference type="PANTHER" id="PTHR43032:SF4">
    <property type="entry name" value="OXIDOREDUCTASE MOLYBDOPTERIN-BINDING DOMAIN-CONTAINING PROTEIN"/>
    <property type="match status" value="1"/>
</dbReference>
<feature type="compositionally biased region" description="Basic and acidic residues" evidence="1">
    <location>
        <begin position="11"/>
        <end position="20"/>
    </location>
</feature>
<evidence type="ECO:0000259" key="2">
    <source>
        <dbReference type="Pfam" id="PF00174"/>
    </source>
</evidence>
<name>I3VIH3_9BACT</name>
<feature type="domain" description="Oxidoreductase molybdopterin-binding" evidence="2">
    <location>
        <begin position="38"/>
        <end position="184"/>
    </location>
</feature>
<proteinExistence type="predicted"/>